<evidence type="ECO:0000256" key="1">
    <source>
        <dbReference type="SAM" id="MobiDB-lite"/>
    </source>
</evidence>
<accession>A0A6G1KYH2</accession>
<gene>
    <name evidence="2" type="ORF">EJ03DRAFT_198030</name>
</gene>
<keyword evidence="3" id="KW-1185">Reference proteome</keyword>
<evidence type="ECO:0008006" key="4">
    <source>
        <dbReference type="Google" id="ProtNLM"/>
    </source>
</evidence>
<evidence type="ECO:0000313" key="3">
    <source>
        <dbReference type="Proteomes" id="UP000799436"/>
    </source>
</evidence>
<reference evidence="2" key="1">
    <citation type="journal article" date="2020" name="Stud. Mycol.">
        <title>101 Dothideomycetes genomes: a test case for predicting lifestyles and emergence of pathogens.</title>
        <authorList>
            <person name="Haridas S."/>
            <person name="Albert R."/>
            <person name="Binder M."/>
            <person name="Bloem J."/>
            <person name="Labutti K."/>
            <person name="Salamov A."/>
            <person name="Andreopoulos B."/>
            <person name="Baker S."/>
            <person name="Barry K."/>
            <person name="Bills G."/>
            <person name="Bluhm B."/>
            <person name="Cannon C."/>
            <person name="Castanera R."/>
            <person name="Culley D."/>
            <person name="Daum C."/>
            <person name="Ezra D."/>
            <person name="Gonzalez J."/>
            <person name="Henrissat B."/>
            <person name="Kuo A."/>
            <person name="Liang C."/>
            <person name="Lipzen A."/>
            <person name="Lutzoni F."/>
            <person name="Magnuson J."/>
            <person name="Mondo S."/>
            <person name="Nolan M."/>
            <person name="Ohm R."/>
            <person name="Pangilinan J."/>
            <person name="Park H.-J."/>
            <person name="Ramirez L."/>
            <person name="Alfaro M."/>
            <person name="Sun H."/>
            <person name="Tritt A."/>
            <person name="Yoshinaga Y."/>
            <person name="Zwiers L.-H."/>
            <person name="Turgeon B."/>
            <person name="Goodwin S."/>
            <person name="Spatafora J."/>
            <person name="Crous P."/>
            <person name="Grigoriev I."/>
        </authorList>
    </citation>
    <scope>NUCLEOTIDE SEQUENCE</scope>
    <source>
        <strain evidence="2">CBS 116005</strain>
    </source>
</reference>
<protein>
    <recommendedName>
        <fullName evidence="4">PWWP domain-containing protein</fullName>
    </recommendedName>
</protein>
<feature type="compositionally biased region" description="Basic and acidic residues" evidence="1">
    <location>
        <begin position="184"/>
        <end position="202"/>
    </location>
</feature>
<dbReference type="EMBL" id="ML995885">
    <property type="protein sequence ID" value="KAF2765701.1"/>
    <property type="molecule type" value="Genomic_DNA"/>
</dbReference>
<dbReference type="Proteomes" id="UP000799436">
    <property type="component" value="Unassembled WGS sequence"/>
</dbReference>
<organism evidence="2 3">
    <name type="scientific">Teratosphaeria nubilosa</name>
    <dbReference type="NCBI Taxonomy" id="161662"/>
    <lineage>
        <taxon>Eukaryota</taxon>
        <taxon>Fungi</taxon>
        <taxon>Dikarya</taxon>
        <taxon>Ascomycota</taxon>
        <taxon>Pezizomycotina</taxon>
        <taxon>Dothideomycetes</taxon>
        <taxon>Dothideomycetidae</taxon>
        <taxon>Mycosphaerellales</taxon>
        <taxon>Teratosphaeriaceae</taxon>
        <taxon>Teratosphaeria</taxon>
    </lineage>
</organism>
<name>A0A6G1KYH2_9PEZI</name>
<dbReference type="AlphaFoldDB" id="A0A6G1KYH2"/>
<sequence length="291" mass="33219">MTVVSASSMDAHAVMSRVDGSLVETKFDLNAIPTPTTSSQVNSGHDHYQVKSPGDVWLWPRKENGKDWPVMLCSDDILPRDQESIEDNSLIPAFLLGRRKWIWVRDDERLKPWDASHDYLHGLARFENEDVVDGDDKAANIEKQWRRAYLQDAMQFWGPEQWVNYMENESAIRELEIEMDNKAKVKRGRVSESGRRPGHAHDGSSGSQSKRRKLNGRLESYRALAVESMTTPKRTASTWSESLRCPVDNLQKFGPETRSSLRSRWPCFRAGPERKVRAGAMLRGFRSSNAS</sequence>
<feature type="region of interest" description="Disordered" evidence="1">
    <location>
        <begin position="184"/>
        <end position="214"/>
    </location>
</feature>
<evidence type="ECO:0000313" key="2">
    <source>
        <dbReference type="EMBL" id="KAF2765701.1"/>
    </source>
</evidence>
<dbReference type="OrthoDB" id="3825471at2759"/>
<proteinExistence type="predicted"/>